<dbReference type="Pfam" id="PF21821">
    <property type="entry name" value="Dit_like"/>
    <property type="match status" value="1"/>
</dbReference>
<evidence type="ECO:0000313" key="2">
    <source>
        <dbReference type="Proteomes" id="UP000282597"/>
    </source>
</evidence>
<dbReference type="Proteomes" id="UP000282597">
    <property type="component" value="Chromosome"/>
</dbReference>
<keyword evidence="2" id="KW-1185">Reference proteome</keyword>
<protein>
    <submittedName>
        <fullName evidence="1">Uncharacterized protein</fullName>
    </submittedName>
</protein>
<dbReference type="InterPro" id="IPR048494">
    <property type="entry name" value="Dit-like_N"/>
</dbReference>
<dbReference type="RefSeq" id="WP_045363232.1">
    <property type="nucleotide sequence ID" value="NZ_AP018150.1"/>
</dbReference>
<proteinExistence type="predicted"/>
<sequence>MTISVLHRRIGTVTLDATLAEQHQSVLRISENPIESGALIADHAALEPKQITITGIVTDYQPPITYPTGMNRAFLRKSPDFLNQLPLPTEVKAVTMQAASRMQRELGSAPTLQQSIASNLEQAHPLVPWLPAWSGIDSSTTQERVQQVYDALLELQRSIEPIEILTGAKLYSNMLLQSISLNQMQDGIAEFTITCREILIVSTQSIAGIQRQSGRARKQAAAKTQKGKVQLQPADKKKSLLKHLLG</sequence>
<dbReference type="EMBL" id="AP018150">
    <property type="protein sequence ID" value="BBE08576.1"/>
    <property type="molecule type" value="Genomic_DNA"/>
</dbReference>
<name>A0A2Z6ET39_9BURK</name>
<dbReference type="AlphaFoldDB" id="A0A2Z6ET39"/>
<evidence type="ECO:0000313" key="1">
    <source>
        <dbReference type="EMBL" id="BBE08576.1"/>
    </source>
</evidence>
<gene>
    <name evidence="1" type="ORF">MCB1EB_0415</name>
</gene>
<organism evidence="1 2">
    <name type="scientific">Mycoavidus cysteinexigens</name>
    <dbReference type="NCBI Taxonomy" id="1553431"/>
    <lineage>
        <taxon>Bacteria</taxon>
        <taxon>Pseudomonadati</taxon>
        <taxon>Pseudomonadota</taxon>
        <taxon>Betaproteobacteria</taxon>
        <taxon>Burkholderiales</taxon>
        <taxon>Burkholderiaceae</taxon>
        <taxon>Mycoavidus</taxon>
    </lineage>
</organism>
<reference evidence="1 2" key="1">
    <citation type="journal article" date="2018" name="Microbes Environ.">
        <title>Comparative Genomic Insights into Endofungal Lifestyles of Two Bacterial Endosymbionts, Mycoavidus cysteinexigens and Burkholderia rhizoxinica.</title>
        <authorList>
            <person name="Sharmin D."/>
            <person name="Guo Y."/>
            <person name="Nishizawa T."/>
            <person name="Ohshima S."/>
            <person name="Sato Y."/>
            <person name="Takashima Y."/>
            <person name="Narisawa K."/>
            <person name="Ohta H."/>
        </authorList>
    </citation>
    <scope>NUCLEOTIDE SEQUENCE [LARGE SCALE GENOMIC DNA]</scope>
    <source>
        <strain evidence="1 2">B1-EB</strain>
    </source>
</reference>
<accession>A0A2Z6ET39</accession>
<dbReference type="KEGG" id="mcys:MCB1EB_0415"/>